<dbReference type="Proteomes" id="UP001589828">
    <property type="component" value="Unassembled WGS sequence"/>
</dbReference>
<evidence type="ECO:0000259" key="3">
    <source>
        <dbReference type="Pfam" id="PF19406"/>
    </source>
</evidence>
<dbReference type="InterPro" id="IPR045828">
    <property type="entry name" value="PKD_Bacteroidetes"/>
</dbReference>
<keyword evidence="1" id="KW-0732">Signal</keyword>
<feature type="domain" description="Ig-like" evidence="2">
    <location>
        <begin position="505"/>
        <end position="580"/>
    </location>
</feature>
<feature type="domain" description="Ig-like" evidence="2">
    <location>
        <begin position="583"/>
        <end position="662"/>
    </location>
</feature>
<dbReference type="NCBIfam" id="TIGR04131">
    <property type="entry name" value="Bac_Flav_CTERM"/>
    <property type="match status" value="1"/>
</dbReference>
<feature type="chain" id="PRO_5046162387" evidence="1">
    <location>
        <begin position="24"/>
        <end position="1788"/>
    </location>
</feature>
<feature type="domain" description="Ig-like" evidence="2">
    <location>
        <begin position="260"/>
        <end position="338"/>
    </location>
</feature>
<evidence type="ECO:0000313" key="4">
    <source>
        <dbReference type="EMBL" id="MFC0518908.1"/>
    </source>
</evidence>
<feature type="domain" description="Ig-like" evidence="2">
    <location>
        <begin position="340"/>
        <end position="419"/>
    </location>
</feature>
<sequence length="1788" mass="185423">MKNINKPLLVLFLLILSSLAGYSQTCTLNVSISSTATTICSGKSVTLTANLTGGTGPFTYIWNTGENTASIDVNKAGTYTVTVSDKTPGCQPKVTSIQVTSVASPNPPTVDNQIVCPNTAATLTAKAPGGTYQWYDANGNFLFTGNPYVTDPITQGTIFYVETTVGSCTSTRSAVVVNVTGRPSIQSDPVCYGTSATLIASGADSYAWYSNASGTGTPLSNDATFNTPALFTNTTYYLFTVIKGCASSGIPVVARINAPPAVPVVGPGTSVCSGSSITLHADANGVVEWYDVPSGGSPLISSPDYTTPVLTAPITYYVQTRVGDCTSNRIAVPVSVAPIPAAPPSQSPVACYGTSITLTADPSPTGTYAWYTAATGGNPVGIGNTFNTPVLTSNTTYYVERSNGTCTSDRTPVPVTITPAPEPPIVSDGPVICNGTSTSLTATSTQGGTFQWFTTATGGTAIFSGDTFITPALTATTTYYVQTTVGTCISDRSAITVTLLDPIPAPVSPGTAICSGTSATLTATGSPDDYEWYDQPTGGTLLVTGNTYVTPELTANTTYYVQSIANKCNGPRTAVTVKINQPPVAPSVNGTATVCPGQSATLSVPASGETIEWYTDATGGVPVHTGNVYTTSPLFAQTTFYAQAGNGTCISPRTAYTVSTTPIIDPQFQYPSGTICTSGSNVVPVIYNPAGGTFSASSSGLVFVSKTTGEINVAASAVGKYTVFFTYGGTCPGTASQSISIVITPNASFSYNTPICNDVPNPLPAFAAGASAGVFSEASGNLVFKNASTGEIDLDKTPAGTYTITNTIAASGGCAQSINTGTITIYDKVDINAGPTQTVQQGDPVPLGGSIKGGIFTGKWTGGAGTFSDPRKKDAIYTPGPGETVAILTLTSDDPAGPCGAKLSRVTIYINPKPAAPTVAAVKPVCIGSTATLVASAPGGTYRWYSDATGGTALKAGPIFTTPPILSDITYYVATTVGGIVSNRTPVLVKAMAPPAAPVVGTDNKVTVCEGQSAILTASGSTGTYTWYNVPVGGSPVKQGNPFPTTPLTINRSYYVETTVNGCISERTKVDVTVTPAPHVTSSGTGEPVCSGTALNYAITADQPGTTFSWDRPAVAGISNPAVTGQTTSSITETLINTNPNGTAVDVTYNITPYLNGCPGPVFTYKVTINATPVVINPGHDPICNGTSTNYQVKFNTPATSFTWSRAAVTGISNAAVSGQASPIIKEVLFNTTNEPVVVTYVFNFKTSTCPGTPYELKVTVNPAVLITNPAPLASVMCNNTPLGLTLTSNVSSPTFLWSRPAVPGISNPAVTNQTGNTINEALVNTLTTALQVPYTITPMAFGCAGTPVTYTVIVRPETLKPDGHSNSPVCEGNNIVLSTQTVAGAEYLWTGPNNYQSTDPSPTIPNATAANAGTYNLYLIINKCPGEPFPVHVEVDPTPIVDAGPSHNVCISAPFIQLEGSVQSATRTGIWTGGANGGFSKQDNPKGQYFPSIEDRNAGSVTLTLTSTGKDFCPVSKDVTFKFAPSPGADAGPPSIDNVCNETPMVPLSGQPLSGTTVKWTSASGLGKFIPSDDVYNPTFQPDPIDIAKGFVKLTLRATQADDCHTPTDDITINFVPPPTVQADAAGDTRYVLKDHTITLNPVVGSENVTYEWTPTTGLDNPAVKNPVVTGDQDIIYELKITDKSNGCVNKSHVAVKVSPVINISNTFTPNGDGANDYWEIKGLVAYENCTVDVFNRYGQLLFHSVGYPKPWDGTFQGKQVPSGTYYYVVNTKMNNQVFSGYVVILR</sequence>
<gene>
    <name evidence="4" type="ORF">ACFFGT_32135</name>
</gene>
<comment type="caution">
    <text evidence="4">The sequence shown here is derived from an EMBL/GenBank/DDBJ whole genome shotgun (WGS) entry which is preliminary data.</text>
</comment>
<evidence type="ECO:0000259" key="2">
    <source>
        <dbReference type="Pfam" id="PF19081"/>
    </source>
</evidence>
<dbReference type="InterPro" id="IPR026341">
    <property type="entry name" value="T9SS_type_B"/>
</dbReference>
<dbReference type="InterPro" id="IPR013783">
    <property type="entry name" value="Ig-like_fold"/>
</dbReference>
<evidence type="ECO:0000313" key="5">
    <source>
        <dbReference type="Proteomes" id="UP001589828"/>
    </source>
</evidence>
<dbReference type="Pfam" id="PF19406">
    <property type="entry name" value="PKD_5"/>
    <property type="match status" value="3"/>
</dbReference>
<feature type="domain" description="PKD-like" evidence="3">
    <location>
        <begin position="1088"/>
        <end position="1173"/>
    </location>
</feature>
<name>A0ABV6LHE2_9SPHI</name>
<dbReference type="Gene3D" id="2.60.40.10">
    <property type="entry name" value="Immunoglobulins"/>
    <property type="match status" value="1"/>
</dbReference>
<evidence type="ECO:0000256" key="1">
    <source>
        <dbReference type="SAM" id="SignalP"/>
    </source>
</evidence>
<organism evidence="4 5">
    <name type="scientific">Mucilaginibacter angelicae</name>
    <dbReference type="NCBI Taxonomy" id="869718"/>
    <lineage>
        <taxon>Bacteria</taxon>
        <taxon>Pseudomonadati</taxon>
        <taxon>Bacteroidota</taxon>
        <taxon>Sphingobacteriia</taxon>
        <taxon>Sphingobacteriales</taxon>
        <taxon>Sphingobacteriaceae</taxon>
        <taxon>Mucilaginibacter</taxon>
    </lineage>
</organism>
<protein>
    <submittedName>
        <fullName evidence="4">PKD-like domain-containing protein</fullName>
    </submittedName>
</protein>
<reference evidence="4 5" key="1">
    <citation type="submission" date="2024-09" db="EMBL/GenBank/DDBJ databases">
        <authorList>
            <person name="Sun Q."/>
            <person name="Mori K."/>
        </authorList>
    </citation>
    <scope>NUCLEOTIDE SEQUENCE [LARGE SCALE GENOMIC DNA]</scope>
    <source>
        <strain evidence="4 5">NCAIM B.02415</strain>
    </source>
</reference>
<dbReference type="Pfam" id="PF13585">
    <property type="entry name" value="CHU_C"/>
    <property type="match status" value="1"/>
</dbReference>
<dbReference type="EMBL" id="JBHLTS010000080">
    <property type="protein sequence ID" value="MFC0518908.1"/>
    <property type="molecule type" value="Genomic_DNA"/>
</dbReference>
<feature type="domain" description="Ig-like" evidence="2">
    <location>
        <begin position="183"/>
        <end position="252"/>
    </location>
</feature>
<proteinExistence type="predicted"/>
<keyword evidence="5" id="KW-1185">Reference proteome</keyword>
<feature type="domain" description="Ig-like" evidence="2">
    <location>
        <begin position="995"/>
        <end position="1076"/>
    </location>
</feature>
<feature type="domain" description="Ig-like" evidence="2">
    <location>
        <begin position="421"/>
        <end position="498"/>
    </location>
</feature>
<feature type="domain" description="Ig-like" evidence="2">
    <location>
        <begin position="105"/>
        <end position="180"/>
    </location>
</feature>
<dbReference type="RefSeq" id="WP_377026611.1">
    <property type="nucleotide sequence ID" value="NZ_JBHLTS010000080.1"/>
</dbReference>
<dbReference type="InterPro" id="IPR044023">
    <property type="entry name" value="Ig_7"/>
</dbReference>
<dbReference type="Pfam" id="PF19081">
    <property type="entry name" value="Ig_7"/>
    <property type="match status" value="9"/>
</dbReference>
<feature type="domain" description="PKD-like" evidence="3">
    <location>
        <begin position="1277"/>
        <end position="1358"/>
    </location>
</feature>
<accession>A0ABV6LHE2</accession>
<feature type="signal peptide" evidence="1">
    <location>
        <begin position="1"/>
        <end position="23"/>
    </location>
</feature>
<feature type="domain" description="Ig-like" evidence="2">
    <location>
        <begin position="914"/>
        <end position="989"/>
    </location>
</feature>
<feature type="domain" description="PKD-like" evidence="3">
    <location>
        <begin position="1183"/>
        <end position="1263"/>
    </location>
</feature>